<protein>
    <submittedName>
        <fullName evidence="1">Uncharacterized protein</fullName>
    </submittedName>
</protein>
<keyword evidence="1" id="KW-0614">Plasmid</keyword>
<geneLocation type="plasmid" evidence="1 2">
    <name>p1</name>
</geneLocation>
<name>A0ABX7F1U9_9HYPH</name>
<dbReference type="EMBL" id="CP032406">
    <property type="protein sequence ID" value="QRF54433.1"/>
    <property type="molecule type" value="Genomic_DNA"/>
</dbReference>
<sequence length="72" mass="7693">MGEVGSSLIVQAEHLQRSLETTPAIISPLLKPQAADALQADLDPDQTHTRMAIEMGAGLGHRFNSTGPSHFE</sequence>
<proteinExistence type="predicted"/>
<dbReference type="RefSeq" id="WP_203020262.1">
    <property type="nucleotide sequence ID" value="NZ_CP032406.1"/>
</dbReference>
<gene>
    <name evidence="1" type="ORF">D4A92_23270</name>
</gene>
<evidence type="ECO:0000313" key="2">
    <source>
        <dbReference type="Proteomes" id="UP000596351"/>
    </source>
</evidence>
<accession>A0ABX7F1U9</accession>
<dbReference type="Proteomes" id="UP000596351">
    <property type="component" value="Plasmid p1"/>
</dbReference>
<keyword evidence="2" id="KW-1185">Reference proteome</keyword>
<evidence type="ECO:0000313" key="1">
    <source>
        <dbReference type="EMBL" id="QRF54433.1"/>
    </source>
</evidence>
<organism evidence="1 2">
    <name type="scientific">Rhizobium rosettiformans</name>
    <dbReference type="NCBI Taxonomy" id="1368430"/>
    <lineage>
        <taxon>Bacteria</taxon>
        <taxon>Pseudomonadati</taxon>
        <taxon>Pseudomonadota</taxon>
        <taxon>Alphaproteobacteria</taxon>
        <taxon>Hyphomicrobiales</taxon>
        <taxon>Rhizobiaceae</taxon>
        <taxon>Rhizobium/Agrobacterium group</taxon>
        <taxon>Rhizobium</taxon>
    </lineage>
</organism>
<reference evidence="1 2" key="1">
    <citation type="submission" date="2018-09" db="EMBL/GenBank/DDBJ databases">
        <title>Rhizobium sp. MAE2-X.</title>
        <authorList>
            <person name="Lee Y."/>
            <person name="Jeon C.O."/>
        </authorList>
    </citation>
    <scope>NUCLEOTIDE SEQUENCE [LARGE SCALE GENOMIC DNA]</scope>
    <source>
        <strain evidence="1 2">MAE2-X</strain>
        <plasmid evidence="1 2">p1</plasmid>
    </source>
</reference>